<dbReference type="OrthoDB" id="661148at2759"/>
<keyword evidence="5" id="KW-0175">Coiled coil</keyword>
<dbReference type="CDD" id="cd14947">
    <property type="entry name" value="NBR1_like"/>
    <property type="match status" value="1"/>
</dbReference>
<dbReference type="AlphaFoldDB" id="A0A6G1GZ81"/>
<dbReference type="InterPro" id="IPR043145">
    <property type="entry name" value="Znf_ZZ_sf"/>
</dbReference>
<dbReference type="Proteomes" id="UP000800041">
    <property type="component" value="Unassembled WGS sequence"/>
</dbReference>
<keyword evidence="2 4" id="KW-0863">Zinc-finger</keyword>
<evidence type="ECO:0000313" key="9">
    <source>
        <dbReference type="Proteomes" id="UP000800041"/>
    </source>
</evidence>
<sequence>MATTTAVPVNLDTPITVKVSFQGSTKRLKVPLGDLTSAVLPGKLRQLLQIPDGEVVVFERYSDSAGKYITLDPENQAVYKTLFRAAKAKLKLRLKATMPNEELTPIAEASQESEVPPPPPVPTMSRPNRVPQPLYPTYATLPTMPMMPTMPAPPARMAADGPSNTMKEKYPVVDVKHINMANEKGEAPLPKPFPATREGFFAELANIARARELSLREKTNGTTVQNPACSWSVYCNSCDKPMANEHYHCNICDDGDYDLCEGCVQAGHHCPGENHWLIKRFVSGGKVINSVTEKVAPKAAEVEKTVPGAYTEEKKEEPEVPTRTCNSCVKGTFTSSMQTNQCLISAVCPENEFVTCTTCDDFDLCIDCHVRSKHGHHPGHAFKAAVEDFDIGPLAQFLCASGRNLRHAALCDGCDKFIYGVRHKCLNCPDWDYCSDCVKSSRFVHPGHRFVPIYESLPEPRTSSVRHTGIYCDGVNCKDRESPAYIEGVRYKCAICNDYDLCANCEASPRNKHNRTHPLIKFKTPVRNVSVTTMGEDKNGSALRAMGDEMQRPSTSETASAAPSINSTTPVQTLADVKPREESPSKLTKEKIEIKDLLAEPIQEKVKIEDLLSSPIEEPAPIPAFKVAEDPVVPSAQLNGHFVRDTIIDGSKMLPNQRFMQVWLIRNPGPHVWPAGCSVRYTGGDSMLNIDENHPSTAQEVNEATESNLTRRPVQVGEEFSFRVLMRAPKREGTHISYWRLKGADNIPFGHRLWCHIDVIGNQARAPAFPYTASPPLRSAVPCGYELQLKLLEQQNQKRLLVQKAQQAQRDLVAKQEQLQEARLRELEKEFRGLTTETKGAIEKAEEQTPVPHIPTSVTTIKEEPKEDAKSEAPASPMPELVKKGSQMIFPTLEKESPVNSIHDVASGHGTSGPASVTSYNTTEEKPKSDDGFFEDESVDVFSELSDSDGFMTDEEYDILDAEDEELTH</sequence>
<keyword evidence="3" id="KW-0862">Zinc</keyword>
<dbReference type="Gene3D" id="3.30.60.90">
    <property type="match status" value="3"/>
</dbReference>
<dbReference type="SUPFAM" id="SSF57850">
    <property type="entry name" value="RING/U-box"/>
    <property type="match status" value="3"/>
</dbReference>
<dbReference type="CDD" id="cd02249">
    <property type="entry name" value="ZZ"/>
    <property type="match status" value="1"/>
</dbReference>
<dbReference type="EMBL" id="ML977158">
    <property type="protein sequence ID" value="KAF1986273.1"/>
    <property type="molecule type" value="Genomic_DNA"/>
</dbReference>
<feature type="compositionally biased region" description="Low complexity" evidence="6">
    <location>
        <begin position="553"/>
        <end position="564"/>
    </location>
</feature>
<dbReference type="PANTHER" id="PTHR20930">
    <property type="entry name" value="OVARIAN CARCINOMA ANTIGEN CA125-RELATED"/>
    <property type="match status" value="1"/>
</dbReference>
<evidence type="ECO:0000256" key="5">
    <source>
        <dbReference type="SAM" id="Coils"/>
    </source>
</evidence>
<name>A0A6G1GZ81_9PEZI</name>
<feature type="compositionally biased region" description="Basic and acidic residues" evidence="6">
    <location>
        <begin position="861"/>
        <end position="871"/>
    </location>
</feature>
<dbReference type="Gene3D" id="2.60.40.10">
    <property type="entry name" value="Immunoglobulins"/>
    <property type="match status" value="1"/>
</dbReference>
<feature type="domain" description="ZZ-type" evidence="7">
    <location>
        <begin position="230"/>
        <end position="285"/>
    </location>
</feature>
<dbReference type="SMART" id="SM00291">
    <property type="entry name" value="ZnF_ZZ"/>
    <property type="match status" value="4"/>
</dbReference>
<feature type="compositionally biased region" description="Basic and acidic residues" evidence="6">
    <location>
        <begin position="577"/>
        <end position="588"/>
    </location>
</feature>
<keyword evidence="1" id="KW-0479">Metal-binding</keyword>
<dbReference type="InterPro" id="IPR013783">
    <property type="entry name" value="Ig-like_fold"/>
</dbReference>
<evidence type="ECO:0000313" key="8">
    <source>
        <dbReference type="EMBL" id="KAF1986273.1"/>
    </source>
</evidence>
<evidence type="ECO:0000259" key="7">
    <source>
        <dbReference type="PROSITE" id="PS50135"/>
    </source>
</evidence>
<feature type="region of interest" description="Disordered" evidence="6">
    <location>
        <begin position="855"/>
        <end position="881"/>
    </location>
</feature>
<feature type="region of interest" description="Disordered" evidence="6">
    <location>
        <begin position="104"/>
        <end position="132"/>
    </location>
</feature>
<keyword evidence="9" id="KW-1185">Reference proteome</keyword>
<feature type="domain" description="ZZ-type" evidence="7">
    <location>
        <begin position="472"/>
        <end position="527"/>
    </location>
</feature>
<evidence type="ECO:0000256" key="4">
    <source>
        <dbReference type="PROSITE-ProRule" id="PRU00228"/>
    </source>
</evidence>
<evidence type="ECO:0000256" key="3">
    <source>
        <dbReference type="ARBA" id="ARBA00022833"/>
    </source>
</evidence>
<gene>
    <name evidence="8" type="ORF">K402DRAFT_404692</name>
</gene>
<dbReference type="CDD" id="cd02340">
    <property type="entry name" value="ZZ_NBR1_like"/>
    <property type="match status" value="2"/>
</dbReference>
<reference evidence="8" key="1">
    <citation type="journal article" date="2020" name="Stud. Mycol.">
        <title>101 Dothideomycetes genomes: a test case for predicting lifestyles and emergence of pathogens.</title>
        <authorList>
            <person name="Haridas S."/>
            <person name="Albert R."/>
            <person name="Binder M."/>
            <person name="Bloem J."/>
            <person name="Labutti K."/>
            <person name="Salamov A."/>
            <person name="Andreopoulos B."/>
            <person name="Baker S."/>
            <person name="Barry K."/>
            <person name="Bills G."/>
            <person name="Bluhm B."/>
            <person name="Cannon C."/>
            <person name="Castanera R."/>
            <person name="Culley D."/>
            <person name="Daum C."/>
            <person name="Ezra D."/>
            <person name="Gonzalez J."/>
            <person name="Henrissat B."/>
            <person name="Kuo A."/>
            <person name="Liang C."/>
            <person name="Lipzen A."/>
            <person name="Lutzoni F."/>
            <person name="Magnuson J."/>
            <person name="Mondo S."/>
            <person name="Nolan M."/>
            <person name="Ohm R."/>
            <person name="Pangilinan J."/>
            <person name="Park H.-J."/>
            <person name="Ramirez L."/>
            <person name="Alfaro M."/>
            <person name="Sun H."/>
            <person name="Tritt A."/>
            <person name="Yoshinaga Y."/>
            <person name="Zwiers L.-H."/>
            <person name="Turgeon B."/>
            <person name="Goodwin S."/>
            <person name="Spatafora J."/>
            <person name="Crous P."/>
            <person name="Grigoriev I."/>
        </authorList>
    </citation>
    <scope>NUCLEOTIDE SEQUENCE</scope>
    <source>
        <strain evidence="8">CBS 113979</strain>
    </source>
</reference>
<dbReference type="InterPro" id="IPR032350">
    <property type="entry name" value="Nbr1_FW"/>
</dbReference>
<dbReference type="PANTHER" id="PTHR20930:SF0">
    <property type="entry name" value="PROTEIN ILRUN"/>
    <property type="match status" value="1"/>
</dbReference>
<dbReference type="PROSITE" id="PS50135">
    <property type="entry name" value="ZF_ZZ_2"/>
    <property type="match status" value="2"/>
</dbReference>
<evidence type="ECO:0000256" key="2">
    <source>
        <dbReference type="ARBA" id="ARBA00022771"/>
    </source>
</evidence>
<dbReference type="GO" id="GO:0008270">
    <property type="term" value="F:zinc ion binding"/>
    <property type="evidence" value="ECO:0007669"/>
    <property type="project" value="UniProtKB-KW"/>
</dbReference>
<evidence type="ECO:0000256" key="6">
    <source>
        <dbReference type="SAM" id="MobiDB-lite"/>
    </source>
</evidence>
<feature type="region of interest" description="Disordered" evidence="6">
    <location>
        <begin position="530"/>
        <end position="588"/>
    </location>
</feature>
<organism evidence="8 9">
    <name type="scientific">Aulographum hederae CBS 113979</name>
    <dbReference type="NCBI Taxonomy" id="1176131"/>
    <lineage>
        <taxon>Eukaryota</taxon>
        <taxon>Fungi</taxon>
        <taxon>Dikarya</taxon>
        <taxon>Ascomycota</taxon>
        <taxon>Pezizomycotina</taxon>
        <taxon>Dothideomycetes</taxon>
        <taxon>Pleosporomycetidae</taxon>
        <taxon>Aulographales</taxon>
        <taxon>Aulographaceae</taxon>
    </lineage>
</organism>
<accession>A0A6G1GZ81</accession>
<dbReference type="Pfam" id="PF00569">
    <property type="entry name" value="ZZ"/>
    <property type="match status" value="3"/>
</dbReference>
<feature type="compositionally biased region" description="Acidic residues" evidence="6">
    <location>
        <begin position="952"/>
        <end position="969"/>
    </location>
</feature>
<dbReference type="Pfam" id="PF16158">
    <property type="entry name" value="N_BRCA1_IG"/>
    <property type="match status" value="1"/>
</dbReference>
<feature type="region of interest" description="Disordered" evidence="6">
    <location>
        <begin position="902"/>
        <end position="969"/>
    </location>
</feature>
<feature type="compositionally biased region" description="Polar residues" evidence="6">
    <location>
        <begin position="913"/>
        <end position="922"/>
    </location>
</feature>
<evidence type="ECO:0000256" key="1">
    <source>
        <dbReference type="ARBA" id="ARBA00022723"/>
    </source>
</evidence>
<proteinExistence type="predicted"/>
<dbReference type="InterPro" id="IPR000433">
    <property type="entry name" value="Znf_ZZ"/>
</dbReference>
<feature type="coiled-coil region" evidence="5">
    <location>
        <begin position="791"/>
        <end position="844"/>
    </location>
</feature>
<protein>
    <recommendedName>
        <fullName evidence="7">ZZ-type domain-containing protein</fullName>
    </recommendedName>
</protein>